<dbReference type="PANTHER" id="PTHR34385:SF1">
    <property type="entry name" value="PEPTIDOGLYCAN L-ALANYL-D-GLUTAMATE ENDOPEPTIDASE CWLK"/>
    <property type="match status" value="1"/>
</dbReference>
<reference evidence="2 3" key="1">
    <citation type="submission" date="2019-05" db="EMBL/GenBank/DDBJ databases">
        <title>Genomes sequences of two Nocardia cyriacigeorgica environmental isolates, type strains Nocardia asteroides ATCC 19247 and Nocardia cyriacigeorgica DSM 44484.</title>
        <authorList>
            <person name="Vautrin F."/>
            <person name="Bergeron E."/>
            <person name="Dubost A."/>
            <person name="Abrouk D."/>
            <person name="Rodriguez Nava V."/>
            <person name="Pujic P."/>
        </authorList>
    </citation>
    <scope>NUCLEOTIDE SEQUENCE [LARGE SCALE GENOMIC DNA]</scope>
    <source>
        <strain evidence="2 3">EML 446</strain>
    </source>
</reference>
<dbReference type="RefSeq" id="WP_138449012.1">
    <property type="nucleotide sequence ID" value="NZ_VBUT01000006.1"/>
</dbReference>
<gene>
    <name evidence="2" type="ORF">FEK34_18180</name>
</gene>
<dbReference type="InterPro" id="IPR009045">
    <property type="entry name" value="Zn_M74/Hedgehog-like"/>
</dbReference>
<feature type="domain" description="D-alanyl-D-alanine carboxypeptidase-like core" evidence="1">
    <location>
        <begin position="75"/>
        <end position="174"/>
    </location>
</feature>
<dbReference type="AlphaFoldDB" id="A0A5R8NMI3"/>
<dbReference type="Pfam" id="PF02557">
    <property type="entry name" value="VanY"/>
    <property type="match status" value="1"/>
</dbReference>
<dbReference type="PANTHER" id="PTHR34385">
    <property type="entry name" value="D-ALANYL-D-ALANINE CARBOXYPEPTIDASE"/>
    <property type="match status" value="1"/>
</dbReference>
<protein>
    <submittedName>
        <fullName evidence="2">Peptidase M15</fullName>
    </submittedName>
</protein>
<organism evidence="2 3">
    <name type="scientific">Nocardia cyriacigeorgica</name>
    <dbReference type="NCBI Taxonomy" id="135487"/>
    <lineage>
        <taxon>Bacteria</taxon>
        <taxon>Bacillati</taxon>
        <taxon>Actinomycetota</taxon>
        <taxon>Actinomycetes</taxon>
        <taxon>Mycobacteriales</taxon>
        <taxon>Nocardiaceae</taxon>
        <taxon>Nocardia</taxon>
    </lineage>
</organism>
<dbReference type="Proteomes" id="UP000306378">
    <property type="component" value="Unassembled WGS sequence"/>
</dbReference>
<dbReference type="Gene3D" id="3.30.1380.10">
    <property type="match status" value="1"/>
</dbReference>
<evidence type="ECO:0000259" key="1">
    <source>
        <dbReference type="Pfam" id="PF02557"/>
    </source>
</evidence>
<dbReference type="GO" id="GO:0008233">
    <property type="term" value="F:peptidase activity"/>
    <property type="evidence" value="ECO:0007669"/>
    <property type="project" value="InterPro"/>
</dbReference>
<evidence type="ECO:0000313" key="2">
    <source>
        <dbReference type="EMBL" id="TLF76811.1"/>
    </source>
</evidence>
<proteinExistence type="predicted"/>
<sequence>MKHSEPARTAPHRSRSAILAACIVVGAAVAGGVGCQSPGTLSSSVAGAIDSVRGDHDGPPGGAVFGDGVPSVSDLDPALLDALRRASADAAGEGVELVVTSGRRSPEYQDQLLREAVATYGSEAEAARWVATADTSAHVSGEAVDIGPTEAAAWLSAHGAGYGLCQIYRNEPWHFELRPDAIGDGCPAQFADPTEDPRMHR</sequence>
<dbReference type="GO" id="GO:0006508">
    <property type="term" value="P:proteolysis"/>
    <property type="evidence" value="ECO:0007669"/>
    <property type="project" value="InterPro"/>
</dbReference>
<dbReference type="InterPro" id="IPR003709">
    <property type="entry name" value="VanY-like_core_dom"/>
</dbReference>
<dbReference type="EMBL" id="VBUT01000006">
    <property type="protein sequence ID" value="TLF76811.1"/>
    <property type="molecule type" value="Genomic_DNA"/>
</dbReference>
<evidence type="ECO:0000313" key="3">
    <source>
        <dbReference type="Proteomes" id="UP000306378"/>
    </source>
</evidence>
<dbReference type="InterPro" id="IPR052179">
    <property type="entry name" value="DD-CPase-like"/>
</dbReference>
<name>A0A5R8NMI3_9NOCA</name>
<comment type="caution">
    <text evidence="2">The sequence shown here is derived from an EMBL/GenBank/DDBJ whole genome shotgun (WGS) entry which is preliminary data.</text>
</comment>
<dbReference type="CDD" id="cd14846">
    <property type="entry name" value="Peptidase_M15_like"/>
    <property type="match status" value="1"/>
</dbReference>
<accession>A0A5R8NMI3</accession>
<dbReference type="SUPFAM" id="SSF55166">
    <property type="entry name" value="Hedgehog/DD-peptidase"/>
    <property type="match status" value="1"/>
</dbReference>
<dbReference type="PROSITE" id="PS51257">
    <property type="entry name" value="PROKAR_LIPOPROTEIN"/>
    <property type="match status" value="1"/>
</dbReference>